<sequence>MQFVYDARAGERVLTLEGEIFTHLFKSRRMRHEESLHVRNLVDGNAYVYRLEAITRNKAHALLEQTLPLPEMAQHEVNVGWAVVEQKSIEKVLPMLNEMGVKKIGFVQSDFSQGRVTLDMARLQRILINSCQQCGRGDLLTWEHFESVEAWCEAYPEGVVVDFSSNRLGEAKPHAFLVGCEGGFSPKERALFENKTVVGLGSPYILRSESAVVAMAAKILT</sequence>
<dbReference type="EMBL" id="JAFHKK010000006">
    <property type="protein sequence ID" value="MBN2963975.1"/>
    <property type="molecule type" value="Genomic_DNA"/>
</dbReference>
<accession>A0ABS2WR26</accession>
<evidence type="ECO:0000259" key="12">
    <source>
        <dbReference type="Pfam" id="PF20260"/>
    </source>
</evidence>
<evidence type="ECO:0000256" key="3">
    <source>
        <dbReference type="ARBA" id="ARBA00022490"/>
    </source>
</evidence>
<reference evidence="13" key="2">
    <citation type="submission" date="2021-02" db="EMBL/GenBank/DDBJ databases">
        <authorList>
            <person name="Merkel A.Y."/>
        </authorList>
    </citation>
    <scope>NUCLEOTIDE SEQUENCE</scope>
    <source>
        <strain evidence="13">T05b</strain>
    </source>
</reference>
<dbReference type="GO" id="GO:0008168">
    <property type="term" value="F:methyltransferase activity"/>
    <property type="evidence" value="ECO:0007669"/>
    <property type="project" value="UniProtKB-KW"/>
</dbReference>
<protein>
    <recommendedName>
        <fullName evidence="10">Ribosomal RNA small subunit methyltransferase E</fullName>
        <ecNumber evidence="10">2.1.1.193</ecNumber>
    </recommendedName>
</protein>
<reference evidence="13" key="1">
    <citation type="submission" date="2021-02" db="EMBL/GenBank/DDBJ databases">
        <title>Sulfurospirillum tamanensis sp. nov.</title>
        <authorList>
            <person name="Frolova A."/>
            <person name="Merkel A."/>
            <person name="Slobodkin A."/>
        </authorList>
    </citation>
    <scope>NUCLEOTIDE SEQUENCE</scope>
    <source>
        <strain evidence="13">T05b</strain>
    </source>
</reference>
<dbReference type="Gene3D" id="3.40.1280.10">
    <property type="match status" value="1"/>
</dbReference>
<evidence type="ECO:0000256" key="7">
    <source>
        <dbReference type="ARBA" id="ARBA00022691"/>
    </source>
</evidence>
<evidence type="ECO:0000256" key="9">
    <source>
        <dbReference type="ARBA" id="ARBA00047944"/>
    </source>
</evidence>
<evidence type="ECO:0000256" key="10">
    <source>
        <dbReference type="PIRNR" id="PIRNR015601"/>
    </source>
</evidence>
<evidence type="ECO:0000256" key="6">
    <source>
        <dbReference type="ARBA" id="ARBA00022679"/>
    </source>
</evidence>
<keyword evidence="5 10" id="KW-0489">Methyltransferase</keyword>
<evidence type="ECO:0000313" key="13">
    <source>
        <dbReference type="EMBL" id="MBN2963975.1"/>
    </source>
</evidence>
<comment type="similarity">
    <text evidence="2 10">Belongs to the RNA methyltransferase RsmE family.</text>
</comment>
<comment type="catalytic activity">
    <reaction evidence="9 10">
        <text>uridine(1498) in 16S rRNA + S-adenosyl-L-methionine = N(3)-methyluridine(1498) in 16S rRNA + S-adenosyl-L-homocysteine + H(+)</text>
        <dbReference type="Rhea" id="RHEA:42920"/>
        <dbReference type="Rhea" id="RHEA-COMP:10283"/>
        <dbReference type="Rhea" id="RHEA-COMP:10284"/>
        <dbReference type="ChEBI" id="CHEBI:15378"/>
        <dbReference type="ChEBI" id="CHEBI:57856"/>
        <dbReference type="ChEBI" id="CHEBI:59789"/>
        <dbReference type="ChEBI" id="CHEBI:65315"/>
        <dbReference type="ChEBI" id="CHEBI:74502"/>
        <dbReference type="EC" id="2.1.1.193"/>
    </reaction>
</comment>
<keyword evidence="14" id="KW-1185">Reference proteome</keyword>
<organism evidence="13 14">
    <name type="scientific">Sulfurospirillum tamanense</name>
    <dbReference type="NCBI Taxonomy" id="2813362"/>
    <lineage>
        <taxon>Bacteria</taxon>
        <taxon>Pseudomonadati</taxon>
        <taxon>Campylobacterota</taxon>
        <taxon>Epsilonproteobacteria</taxon>
        <taxon>Campylobacterales</taxon>
        <taxon>Sulfurospirillaceae</taxon>
        <taxon>Sulfurospirillum</taxon>
    </lineage>
</organism>
<evidence type="ECO:0000256" key="2">
    <source>
        <dbReference type="ARBA" id="ARBA00005528"/>
    </source>
</evidence>
<dbReference type="InterPro" id="IPR029028">
    <property type="entry name" value="Alpha/beta_knot_MTases"/>
</dbReference>
<dbReference type="Proteomes" id="UP000703590">
    <property type="component" value="Unassembled WGS sequence"/>
</dbReference>
<dbReference type="Pfam" id="PF04452">
    <property type="entry name" value="Methyltrans_RNA"/>
    <property type="match status" value="1"/>
</dbReference>
<keyword evidence="4 10" id="KW-0698">rRNA processing</keyword>
<evidence type="ECO:0000259" key="11">
    <source>
        <dbReference type="Pfam" id="PF04452"/>
    </source>
</evidence>
<dbReference type="PIRSF" id="PIRSF015601">
    <property type="entry name" value="MTase_slr0722"/>
    <property type="match status" value="1"/>
</dbReference>
<dbReference type="NCBIfam" id="NF008695">
    <property type="entry name" value="PRK11713.3-3"/>
    <property type="match status" value="1"/>
</dbReference>
<dbReference type="GO" id="GO:0032259">
    <property type="term" value="P:methylation"/>
    <property type="evidence" value="ECO:0007669"/>
    <property type="project" value="UniProtKB-KW"/>
</dbReference>
<dbReference type="RefSeq" id="WP_205458524.1">
    <property type="nucleotide sequence ID" value="NZ_JAFHKK010000006.1"/>
</dbReference>
<dbReference type="PANTHER" id="PTHR30027">
    <property type="entry name" value="RIBOSOMAL RNA SMALL SUBUNIT METHYLTRANSFERASE E"/>
    <property type="match status" value="1"/>
</dbReference>
<keyword evidence="7 10" id="KW-0949">S-adenosyl-L-methionine</keyword>
<evidence type="ECO:0000256" key="8">
    <source>
        <dbReference type="ARBA" id="ARBA00025699"/>
    </source>
</evidence>
<evidence type="ECO:0000256" key="5">
    <source>
        <dbReference type="ARBA" id="ARBA00022603"/>
    </source>
</evidence>
<comment type="subcellular location">
    <subcellularLocation>
        <location evidence="1 10">Cytoplasm</location>
    </subcellularLocation>
</comment>
<evidence type="ECO:0000313" key="14">
    <source>
        <dbReference type="Proteomes" id="UP000703590"/>
    </source>
</evidence>
<evidence type="ECO:0000256" key="4">
    <source>
        <dbReference type="ARBA" id="ARBA00022552"/>
    </source>
</evidence>
<dbReference type="InterPro" id="IPR046887">
    <property type="entry name" value="RsmE_PUA-like"/>
</dbReference>
<keyword evidence="3 10" id="KW-0963">Cytoplasm</keyword>
<name>A0ABS2WR26_9BACT</name>
<dbReference type="NCBIfam" id="TIGR00046">
    <property type="entry name" value="RsmE family RNA methyltransferase"/>
    <property type="match status" value="1"/>
</dbReference>
<dbReference type="InterPro" id="IPR046886">
    <property type="entry name" value="RsmE_MTase_dom"/>
</dbReference>
<gene>
    <name evidence="13" type="ORF">JWV37_04200</name>
</gene>
<dbReference type="InterPro" id="IPR029026">
    <property type="entry name" value="tRNA_m1G_MTases_N"/>
</dbReference>
<keyword evidence="6 10" id="KW-0808">Transferase</keyword>
<dbReference type="EC" id="2.1.1.193" evidence="10"/>
<proteinExistence type="inferred from homology"/>
<feature type="domain" description="Ribosomal RNA small subunit methyltransferase E methyltransferase" evidence="11">
    <location>
        <begin position="75"/>
        <end position="218"/>
    </location>
</feature>
<feature type="domain" description="Ribosomal RNA small subunit methyltransferase E PUA-like" evidence="12">
    <location>
        <begin position="16"/>
        <end position="62"/>
    </location>
</feature>
<dbReference type="InterPro" id="IPR006700">
    <property type="entry name" value="RsmE"/>
</dbReference>
<dbReference type="SUPFAM" id="SSF75217">
    <property type="entry name" value="alpha/beta knot"/>
    <property type="match status" value="1"/>
</dbReference>
<dbReference type="PANTHER" id="PTHR30027:SF3">
    <property type="entry name" value="16S RRNA (URACIL(1498)-N(3))-METHYLTRANSFERASE"/>
    <property type="match status" value="1"/>
</dbReference>
<evidence type="ECO:0000256" key="1">
    <source>
        <dbReference type="ARBA" id="ARBA00004496"/>
    </source>
</evidence>
<dbReference type="Pfam" id="PF20260">
    <property type="entry name" value="PUA_4"/>
    <property type="match status" value="1"/>
</dbReference>
<comment type="caution">
    <text evidence="13">The sequence shown here is derived from an EMBL/GenBank/DDBJ whole genome shotgun (WGS) entry which is preliminary data.</text>
</comment>
<comment type="function">
    <text evidence="8 10">Specifically methylates the N3 position of the uracil ring of uridine 1498 (m3U1498) in 16S rRNA. Acts on the fully assembled 30S ribosomal subunit.</text>
</comment>